<dbReference type="PANTHER" id="PTHR43544">
    <property type="entry name" value="SHORT-CHAIN DEHYDROGENASE/REDUCTASE"/>
    <property type="match status" value="1"/>
</dbReference>
<keyword evidence="2" id="KW-0521">NADP</keyword>
<dbReference type="InterPro" id="IPR002347">
    <property type="entry name" value="SDR_fam"/>
</dbReference>
<dbReference type="AlphaFoldDB" id="A0AAN7WR16"/>
<dbReference type="EMBL" id="JAVRQU010000001">
    <property type="protein sequence ID" value="KAK5707656.1"/>
    <property type="molecule type" value="Genomic_DNA"/>
</dbReference>
<accession>A0AAN7WR16</accession>
<evidence type="ECO:0000256" key="1">
    <source>
        <dbReference type="ARBA" id="ARBA00006484"/>
    </source>
</evidence>
<protein>
    <submittedName>
        <fullName evidence="4">Uncharacterized protein</fullName>
    </submittedName>
</protein>
<dbReference type="PRINTS" id="PR00081">
    <property type="entry name" value="GDHRDH"/>
</dbReference>
<dbReference type="GO" id="GO:0016491">
    <property type="term" value="F:oxidoreductase activity"/>
    <property type="evidence" value="ECO:0007669"/>
    <property type="project" value="UniProtKB-KW"/>
</dbReference>
<dbReference type="SUPFAM" id="SSF51735">
    <property type="entry name" value="NAD(P)-binding Rossmann-fold domains"/>
    <property type="match status" value="1"/>
</dbReference>
<comment type="similarity">
    <text evidence="1">Belongs to the short-chain dehydrogenases/reductases (SDR) family.</text>
</comment>
<gene>
    <name evidence="4" type="ORF">LTR97_000194</name>
</gene>
<evidence type="ECO:0000313" key="5">
    <source>
        <dbReference type="Proteomes" id="UP001310594"/>
    </source>
</evidence>
<comment type="caution">
    <text evidence="4">The sequence shown here is derived from an EMBL/GenBank/DDBJ whole genome shotgun (WGS) entry which is preliminary data.</text>
</comment>
<dbReference type="GO" id="GO:0005737">
    <property type="term" value="C:cytoplasm"/>
    <property type="evidence" value="ECO:0007669"/>
    <property type="project" value="TreeGrafter"/>
</dbReference>
<dbReference type="Gene3D" id="3.40.50.720">
    <property type="entry name" value="NAD(P)-binding Rossmann-like Domain"/>
    <property type="match status" value="1"/>
</dbReference>
<dbReference type="Pfam" id="PF00106">
    <property type="entry name" value="adh_short"/>
    <property type="match status" value="1"/>
</dbReference>
<evidence type="ECO:0000313" key="4">
    <source>
        <dbReference type="EMBL" id="KAK5707656.1"/>
    </source>
</evidence>
<organism evidence="4 5">
    <name type="scientific">Elasticomyces elasticus</name>
    <dbReference type="NCBI Taxonomy" id="574655"/>
    <lineage>
        <taxon>Eukaryota</taxon>
        <taxon>Fungi</taxon>
        <taxon>Dikarya</taxon>
        <taxon>Ascomycota</taxon>
        <taxon>Pezizomycotina</taxon>
        <taxon>Dothideomycetes</taxon>
        <taxon>Dothideomycetidae</taxon>
        <taxon>Mycosphaerellales</taxon>
        <taxon>Teratosphaeriaceae</taxon>
        <taxon>Elasticomyces</taxon>
    </lineage>
</organism>
<dbReference type="InterPro" id="IPR051468">
    <property type="entry name" value="Fungal_SecMetab_SDRs"/>
</dbReference>
<evidence type="ECO:0000256" key="3">
    <source>
        <dbReference type="ARBA" id="ARBA00023002"/>
    </source>
</evidence>
<dbReference type="InterPro" id="IPR036291">
    <property type="entry name" value="NAD(P)-bd_dom_sf"/>
</dbReference>
<proteinExistence type="inferred from homology"/>
<evidence type="ECO:0000256" key="2">
    <source>
        <dbReference type="ARBA" id="ARBA00022857"/>
    </source>
</evidence>
<name>A0AAN7WR16_9PEZI</name>
<keyword evidence="3" id="KW-0560">Oxidoreductase</keyword>
<sequence length="253" mass="26612">MTQQTTVLITGSKAGIGNGILAAYASRPNTTAIAAIRDGADSPSAKTLSSLPTGSGSKIIVVKYDAGSETSAKEMVKSLADQHSIASLEVVVANAGILKGYGATKDALPGDILEHLTVNTLGPILLYQATASLLNQSKQEPKFFIISSSIGSNGLMDGFPMPLIAYGMSKAAVNFAAGKMHREEERLVVIPVQPGWVQTTMGERAASIVGMEAKDVPVTLETSVGGLMKIFDAATKKEHSGKFWDQNFETVPW</sequence>
<dbReference type="PANTHER" id="PTHR43544:SF7">
    <property type="entry name" value="NADB-LER2"/>
    <property type="match status" value="1"/>
</dbReference>
<reference evidence="4" key="1">
    <citation type="submission" date="2023-08" db="EMBL/GenBank/DDBJ databases">
        <title>Black Yeasts Isolated from many extreme environments.</title>
        <authorList>
            <person name="Coleine C."/>
            <person name="Stajich J.E."/>
            <person name="Selbmann L."/>
        </authorList>
    </citation>
    <scope>NUCLEOTIDE SEQUENCE</scope>
    <source>
        <strain evidence="4">CCFEE 5810</strain>
    </source>
</reference>
<dbReference type="Proteomes" id="UP001310594">
    <property type="component" value="Unassembled WGS sequence"/>
</dbReference>